<sequence>MSFSNYLEQKVLNDNLVNATVYLALFTSAPGEDGTGTEVSGGGYSRQPITFGAPTDDGAGSMQTSNSAAVEFPIASADWGIITHMGLYDAETGGNLLDFGSLNSTANIQENNQFLINVGDYTVKIN</sequence>
<comment type="caution">
    <text evidence="2">The sequence shown here is derived from an EMBL/GenBank/DDBJ whole genome shotgun (WGS) entry which is preliminary data.</text>
</comment>
<reference evidence="2 3" key="1">
    <citation type="journal article" date="2019" name="Int. J. Syst. Evol. Microbiol.">
        <title>The Global Catalogue of Microorganisms (GCM) 10K type strain sequencing project: providing services to taxonomists for standard genome sequencing and annotation.</title>
        <authorList>
            <consortium name="The Broad Institute Genomics Platform"/>
            <consortium name="The Broad Institute Genome Sequencing Center for Infectious Disease"/>
            <person name="Wu L."/>
            <person name="Ma J."/>
        </authorList>
    </citation>
    <scope>NUCLEOTIDE SEQUENCE [LARGE SCALE GENOMIC DNA]</scope>
    <source>
        <strain evidence="2 3">JCM 12389</strain>
    </source>
</reference>
<name>A0ABN1B6U9_9BACI</name>
<dbReference type="Pfam" id="PF23140">
    <property type="entry name" value="Gp80"/>
    <property type="match status" value="1"/>
</dbReference>
<protein>
    <recommendedName>
        <fullName evidence="4">Bacteriophage lambda head decoration protein D</fullName>
    </recommendedName>
</protein>
<evidence type="ECO:0000313" key="2">
    <source>
        <dbReference type="EMBL" id="GAA0491352.1"/>
    </source>
</evidence>
<gene>
    <name evidence="2" type="ORF">GCM10008986_16820</name>
</gene>
<organism evidence="2 3">
    <name type="scientific">Salinibacillus aidingensis</name>
    <dbReference type="NCBI Taxonomy" id="237684"/>
    <lineage>
        <taxon>Bacteria</taxon>
        <taxon>Bacillati</taxon>
        <taxon>Bacillota</taxon>
        <taxon>Bacilli</taxon>
        <taxon>Bacillales</taxon>
        <taxon>Bacillaceae</taxon>
        <taxon>Salinibacillus</taxon>
    </lineage>
</organism>
<evidence type="ECO:0000256" key="1">
    <source>
        <dbReference type="SAM" id="MobiDB-lite"/>
    </source>
</evidence>
<proteinExistence type="predicted"/>
<evidence type="ECO:0008006" key="4">
    <source>
        <dbReference type="Google" id="ProtNLM"/>
    </source>
</evidence>
<dbReference type="Proteomes" id="UP001500880">
    <property type="component" value="Unassembled WGS sequence"/>
</dbReference>
<evidence type="ECO:0000313" key="3">
    <source>
        <dbReference type="Proteomes" id="UP001500880"/>
    </source>
</evidence>
<dbReference type="RefSeq" id="WP_343839733.1">
    <property type="nucleotide sequence ID" value="NZ_BAAADO010000003.1"/>
</dbReference>
<feature type="region of interest" description="Disordered" evidence="1">
    <location>
        <begin position="34"/>
        <end position="64"/>
    </location>
</feature>
<keyword evidence="3" id="KW-1185">Reference proteome</keyword>
<dbReference type="EMBL" id="BAAADO010000003">
    <property type="protein sequence ID" value="GAA0491352.1"/>
    <property type="molecule type" value="Genomic_DNA"/>
</dbReference>
<accession>A0ABN1B6U9</accession>
<dbReference type="InterPro" id="IPR056908">
    <property type="entry name" value="Gp80-like"/>
</dbReference>